<keyword evidence="1" id="KW-0597">Phosphoprotein</keyword>
<dbReference type="InterPro" id="IPR003018">
    <property type="entry name" value="GAF"/>
</dbReference>
<dbReference type="InterPro" id="IPR036890">
    <property type="entry name" value="HATPase_C_sf"/>
</dbReference>
<name>A0A3B1C508_9ZZZZ</name>
<feature type="domain" description="Histidine kinase" evidence="2">
    <location>
        <begin position="197"/>
        <end position="419"/>
    </location>
</feature>
<dbReference type="InterPro" id="IPR029016">
    <property type="entry name" value="GAF-like_dom_sf"/>
</dbReference>
<evidence type="ECO:0000259" key="2">
    <source>
        <dbReference type="PROSITE" id="PS50109"/>
    </source>
</evidence>
<dbReference type="InterPro" id="IPR003594">
    <property type="entry name" value="HATPase_dom"/>
</dbReference>
<dbReference type="SMART" id="SM00387">
    <property type="entry name" value="HATPase_c"/>
    <property type="match status" value="1"/>
</dbReference>
<dbReference type="Gene3D" id="3.30.565.10">
    <property type="entry name" value="Histidine kinase-like ATPase, C-terminal domain"/>
    <property type="match status" value="1"/>
</dbReference>
<dbReference type="PRINTS" id="PR00344">
    <property type="entry name" value="BCTRLSENSOR"/>
</dbReference>
<dbReference type="PANTHER" id="PTHR43547">
    <property type="entry name" value="TWO-COMPONENT HISTIDINE KINASE"/>
    <property type="match status" value="1"/>
</dbReference>
<protein>
    <recommendedName>
        <fullName evidence="2">Histidine kinase domain-containing protein</fullName>
    </recommendedName>
</protein>
<dbReference type="Pfam" id="PF13185">
    <property type="entry name" value="GAF_2"/>
    <property type="match status" value="1"/>
</dbReference>
<reference evidence="3" key="1">
    <citation type="submission" date="2018-06" db="EMBL/GenBank/DDBJ databases">
        <authorList>
            <person name="Zhirakovskaya E."/>
        </authorList>
    </citation>
    <scope>NUCLEOTIDE SEQUENCE</scope>
</reference>
<dbReference type="Gene3D" id="3.30.450.40">
    <property type="match status" value="1"/>
</dbReference>
<dbReference type="Gene3D" id="1.10.287.130">
    <property type="match status" value="1"/>
</dbReference>
<dbReference type="GO" id="GO:0000155">
    <property type="term" value="F:phosphorelay sensor kinase activity"/>
    <property type="evidence" value="ECO:0007669"/>
    <property type="project" value="TreeGrafter"/>
</dbReference>
<dbReference type="SMART" id="SM00065">
    <property type="entry name" value="GAF"/>
    <property type="match status" value="1"/>
</dbReference>
<dbReference type="PROSITE" id="PS50109">
    <property type="entry name" value="HIS_KIN"/>
    <property type="match status" value="1"/>
</dbReference>
<organism evidence="3">
    <name type="scientific">hydrothermal vent metagenome</name>
    <dbReference type="NCBI Taxonomy" id="652676"/>
    <lineage>
        <taxon>unclassified sequences</taxon>
        <taxon>metagenomes</taxon>
        <taxon>ecological metagenomes</taxon>
    </lineage>
</organism>
<sequence>MRNGMADNLKDKPTLTHASDLETVSAVVRLITSKLTLKDMTMEIVARLGTVLETDEVNVIFYDGVNKELSFLARYFADGSGLEKPEVYPLSDGINSWIIRNRRPLLMTYNTLEECKKLGIRHGGKPAKSWLGAPMMYQDNITGVVSVQSYTKTGLYDERSVELLNIVAGQCAVAVENARLFEEVVSREAEKERLYFSLTHDLLSLVNPVSGFAKLIQNMPPDATPESFSGLLDNVVASSEKITRFVEDILVYSKIKSGKLVLNIERSDVLHCLESALISCLPEMAMRRLGVTLNGAKVTVDTVKTSDNLMADLDVAQVERVFLNLISNAVKYANSKIDVEAFAEDEKIICRVSDDGPGVDESLIESLFDEYYQANKKNKGVGLGLPTVKRIVELHHGSIHAISDEGKGFMIEFSWPRTLADRQGVETDGT</sequence>
<dbReference type="EMBL" id="UOGA01000306">
    <property type="protein sequence ID" value="VAX25606.1"/>
    <property type="molecule type" value="Genomic_DNA"/>
</dbReference>
<dbReference type="InterPro" id="IPR005467">
    <property type="entry name" value="His_kinase_dom"/>
</dbReference>
<evidence type="ECO:0000256" key="1">
    <source>
        <dbReference type="ARBA" id="ARBA00022553"/>
    </source>
</evidence>
<dbReference type="SUPFAM" id="SSF55874">
    <property type="entry name" value="ATPase domain of HSP90 chaperone/DNA topoisomerase II/histidine kinase"/>
    <property type="match status" value="1"/>
</dbReference>
<gene>
    <name evidence="3" type="ORF">MNBD_NITROSPINAE04-1467</name>
</gene>
<dbReference type="PANTHER" id="PTHR43547:SF2">
    <property type="entry name" value="HYBRID SIGNAL TRANSDUCTION HISTIDINE KINASE C"/>
    <property type="match status" value="1"/>
</dbReference>
<accession>A0A3B1C508</accession>
<proteinExistence type="predicted"/>
<evidence type="ECO:0000313" key="3">
    <source>
        <dbReference type="EMBL" id="VAX25606.1"/>
    </source>
</evidence>
<dbReference type="Pfam" id="PF02518">
    <property type="entry name" value="HATPase_c"/>
    <property type="match status" value="1"/>
</dbReference>
<dbReference type="AlphaFoldDB" id="A0A3B1C508"/>
<dbReference type="SUPFAM" id="SSF55781">
    <property type="entry name" value="GAF domain-like"/>
    <property type="match status" value="1"/>
</dbReference>
<dbReference type="InterPro" id="IPR004358">
    <property type="entry name" value="Sig_transdc_His_kin-like_C"/>
</dbReference>